<protein>
    <submittedName>
        <fullName evidence="1">Uncharacterized protein</fullName>
    </submittedName>
</protein>
<comment type="caution">
    <text evidence="1">The sequence shown here is derived from an EMBL/GenBank/DDBJ whole genome shotgun (WGS) entry which is preliminary data.</text>
</comment>
<dbReference type="EMBL" id="LNIX01000031">
    <property type="protein sequence ID" value="OXA40892.1"/>
    <property type="molecule type" value="Genomic_DNA"/>
</dbReference>
<accession>A0A226D5Q5</accession>
<dbReference type="AlphaFoldDB" id="A0A226D5Q5"/>
<dbReference type="Proteomes" id="UP000198287">
    <property type="component" value="Unassembled WGS sequence"/>
</dbReference>
<proteinExistence type="predicted"/>
<evidence type="ECO:0000313" key="2">
    <source>
        <dbReference type="Proteomes" id="UP000198287"/>
    </source>
</evidence>
<name>A0A226D5Q5_FOLCA</name>
<sequence>MVTERPKHPEMRARWKDQQGKMHSFFTRMVPRCEQQFDSAHFSDPGRSISFPLNVPQLPPFDNSNEKARNHAFINVHSLLEVEWKCGALSMNQVLVDTRKSSVNSVSLDCKLTEFCADVYDPLMKAVTTEVCKGSKVPRMPIMSC</sequence>
<gene>
    <name evidence="1" type="ORF">Fcan01_24176</name>
</gene>
<keyword evidence="2" id="KW-1185">Reference proteome</keyword>
<reference evidence="1 2" key="1">
    <citation type="submission" date="2015-12" db="EMBL/GenBank/DDBJ databases">
        <title>The genome of Folsomia candida.</title>
        <authorList>
            <person name="Faddeeva A."/>
            <person name="Derks M.F."/>
            <person name="Anvar Y."/>
            <person name="Smit S."/>
            <person name="Van Straalen N."/>
            <person name="Roelofs D."/>
        </authorList>
    </citation>
    <scope>NUCLEOTIDE SEQUENCE [LARGE SCALE GENOMIC DNA]</scope>
    <source>
        <strain evidence="1 2">VU population</strain>
        <tissue evidence="1">Whole body</tissue>
    </source>
</reference>
<evidence type="ECO:0000313" key="1">
    <source>
        <dbReference type="EMBL" id="OXA40892.1"/>
    </source>
</evidence>
<organism evidence="1 2">
    <name type="scientific">Folsomia candida</name>
    <name type="common">Springtail</name>
    <dbReference type="NCBI Taxonomy" id="158441"/>
    <lineage>
        <taxon>Eukaryota</taxon>
        <taxon>Metazoa</taxon>
        <taxon>Ecdysozoa</taxon>
        <taxon>Arthropoda</taxon>
        <taxon>Hexapoda</taxon>
        <taxon>Collembola</taxon>
        <taxon>Entomobryomorpha</taxon>
        <taxon>Isotomoidea</taxon>
        <taxon>Isotomidae</taxon>
        <taxon>Proisotominae</taxon>
        <taxon>Folsomia</taxon>
    </lineage>
</organism>